<dbReference type="EMBL" id="HE978317">
    <property type="protein sequence ID" value="CCK70106.1"/>
    <property type="molecule type" value="Genomic_DNA"/>
</dbReference>
<gene>
    <name evidence="4" type="primary">KNAG0D03600</name>
    <name evidence="4" type="ordered locus">KNAG_0D03600</name>
</gene>
<dbReference type="HOGENOM" id="CLU_020336_53_0_1"/>
<evidence type="ECO:0000256" key="1">
    <source>
        <dbReference type="ARBA" id="ARBA00008645"/>
    </source>
</evidence>
<dbReference type="RefSeq" id="XP_022464352.1">
    <property type="nucleotide sequence ID" value="XM_022607792.1"/>
</dbReference>
<dbReference type="SUPFAM" id="SSF53474">
    <property type="entry name" value="alpha/beta-Hydrolases"/>
    <property type="match status" value="1"/>
</dbReference>
<reference evidence="5" key="2">
    <citation type="submission" date="2012-08" db="EMBL/GenBank/DDBJ databases">
        <title>Genome sequence of Kazachstania naganishii.</title>
        <authorList>
            <person name="Gordon J.L."/>
            <person name="Armisen D."/>
            <person name="Proux-Wera E."/>
            <person name="OhEigeartaigh S.S."/>
            <person name="Byrne K.P."/>
            <person name="Wolfe K.H."/>
        </authorList>
    </citation>
    <scope>NUCLEOTIDE SEQUENCE [LARGE SCALE GENOMIC DNA]</scope>
    <source>
        <strain evidence="5">ATCC MYA-139 / BCRC 22969 / CBS 8797 / CCRC 22969 / KCTC 17520 / NBRC 10181 / NCYC 3082</strain>
    </source>
</reference>
<name>J7S748_HUIN7</name>
<dbReference type="GeneID" id="34525795"/>
<dbReference type="Gene3D" id="3.40.50.1820">
    <property type="entry name" value="alpha/beta hydrolase"/>
    <property type="match status" value="1"/>
</dbReference>
<dbReference type="KEGG" id="kng:KNAG_0D03600"/>
<dbReference type="OMA" id="KPYDYIT"/>
<evidence type="ECO:0000313" key="5">
    <source>
        <dbReference type="Proteomes" id="UP000006310"/>
    </source>
</evidence>
<evidence type="ECO:0000256" key="2">
    <source>
        <dbReference type="ARBA" id="ARBA00022801"/>
    </source>
</evidence>
<dbReference type="InterPro" id="IPR029058">
    <property type="entry name" value="AB_hydrolase_fold"/>
</dbReference>
<dbReference type="InterPro" id="IPR000073">
    <property type="entry name" value="AB_hydrolase_1"/>
</dbReference>
<dbReference type="Pfam" id="PF00561">
    <property type="entry name" value="Abhydrolase_1"/>
    <property type="match status" value="1"/>
</dbReference>
<keyword evidence="2" id="KW-0378">Hydrolase</keyword>
<dbReference type="PANTHER" id="PTHR46118:SF4">
    <property type="entry name" value="PROTEIN ABHD11"/>
    <property type="match status" value="1"/>
</dbReference>
<reference evidence="4 5" key="1">
    <citation type="journal article" date="2011" name="Proc. Natl. Acad. Sci. U.S.A.">
        <title>Evolutionary erosion of yeast sex chromosomes by mating-type switching accidents.</title>
        <authorList>
            <person name="Gordon J.L."/>
            <person name="Armisen D."/>
            <person name="Proux-Wera E."/>
            <person name="Oheigeartaigh S.S."/>
            <person name="Byrne K.P."/>
            <person name="Wolfe K.H."/>
        </authorList>
    </citation>
    <scope>NUCLEOTIDE SEQUENCE [LARGE SCALE GENOMIC DNA]</scope>
    <source>
        <strain evidence="5">ATCC MYA-139 / BCRC 22969 / CBS 8797 / CCRC 22969 / KCTC 17520 / NBRC 10181 / NCYC 3082</strain>
    </source>
</reference>
<evidence type="ECO:0000259" key="3">
    <source>
        <dbReference type="Pfam" id="PF00561"/>
    </source>
</evidence>
<dbReference type="PANTHER" id="PTHR46118">
    <property type="entry name" value="PROTEIN ABHD11"/>
    <property type="match status" value="1"/>
</dbReference>
<accession>J7S748</accession>
<dbReference type="GO" id="GO:0005739">
    <property type="term" value="C:mitochondrion"/>
    <property type="evidence" value="ECO:0007669"/>
    <property type="project" value="TreeGrafter"/>
</dbReference>
<dbReference type="eggNOG" id="KOG2382">
    <property type="taxonomic scope" value="Eukaryota"/>
</dbReference>
<dbReference type="GO" id="GO:0016453">
    <property type="term" value="F:C-acetyltransferase activity"/>
    <property type="evidence" value="ECO:0007669"/>
    <property type="project" value="EnsemblFungi"/>
</dbReference>
<evidence type="ECO:0000313" key="4">
    <source>
        <dbReference type="EMBL" id="CCK70106.1"/>
    </source>
</evidence>
<dbReference type="OrthoDB" id="8119704at2759"/>
<proteinExistence type="inferred from homology"/>
<organism evidence="4 5">
    <name type="scientific">Huiozyma naganishii (strain ATCC MYA-139 / BCRC 22969 / CBS 8797 / KCTC 17520 / NBRC 10181 / NCYC 3082 / Yp74L-3)</name>
    <name type="common">Yeast</name>
    <name type="synonym">Kazachstania naganishii</name>
    <dbReference type="NCBI Taxonomy" id="1071383"/>
    <lineage>
        <taxon>Eukaryota</taxon>
        <taxon>Fungi</taxon>
        <taxon>Dikarya</taxon>
        <taxon>Ascomycota</taxon>
        <taxon>Saccharomycotina</taxon>
        <taxon>Saccharomycetes</taxon>
        <taxon>Saccharomycetales</taxon>
        <taxon>Saccharomycetaceae</taxon>
        <taxon>Huiozyma</taxon>
    </lineage>
</organism>
<dbReference type="STRING" id="1071383.J7S748"/>
<comment type="similarity">
    <text evidence="1">Belongs to the AB hydrolase superfamily.</text>
</comment>
<feature type="domain" description="AB hydrolase-1" evidence="3">
    <location>
        <begin position="35"/>
        <end position="166"/>
    </location>
</feature>
<dbReference type="GO" id="GO:0052689">
    <property type="term" value="F:carboxylic ester hydrolase activity"/>
    <property type="evidence" value="ECO:0007669"/>
    <property type="project" value="TreeGrafter"/>
</dbReference>
<dbReference type="AlphaFoldDB" id="J7S748"/>
<keyword evidence="5" id="KW-1185">Reference proteome</keyword>
<protein>
    <recommendedName>
        <fullName evidence="3">AB hydrolase-1 domain-containing protein</fullName>
    </recommendedName>
</protein>
<dbReference type="Proteomes" id="UP000006310">
    <property type="component" value="Chromosome 4"/>
</dbReference>
<sequence length="291" mass="33482">MKPVLRRLPTKPVVPLSFHHIKCRESVLKKQPIQINLHGFLGSKTMFHSLNKIVSREMATDIYTLDLRNHGDSPQAHPMTYETLTNDLIYFIKEKLDDKEVSDRGVDIVGFSMGAKVGLLAAIRLAQERIIKRIVSIDMPPYKTPVLPMELIQHMELIRNLHSGTMELKAGSKSWREECVGLLGWYFASGFLKVKGNAEPRSHIKYFLPIEEFPDILEVLKDWPATTPSTQCVDTKVLFMRALYSPLFNADYKLLNKNFPKHQVKEFKTSHNLLFEDFENASTTIINFLKR</sequence>